<reference evidence="2" key="1">
    <citation type="submission" date="2022-12" db="EMBL/GenBank/DDBJ databases">
        <title>Complete genome sequence of an Australian strain of Rouxiella badensis DAR84756 and resolution of the R. badensis DSM100043 and R. chamberiensis DSM28324 genomes.</title>
        <authorList>
            <person name="Paul S."/>
            <person name="Anderson P.J."/>
            <person name="Maynard G."/>
            <person name="Dyall-Smith M."/>
            <person name="Kudinha T."/>
        </authorList>
    </citation>
    <scope>NUCLEOTIDE SEQUENCE</scope>
    <source>
        <strain evidence="2">DSM 28324</strain>
    </source>
</reference>
<accession>A0ABY7HS47</accession>
<dbReference type="EMBL" id="CP114058">
    <property type="protein sequence ID" value="WAT01990.1"/>
    <property type="molecule type" value="Genomic_DNA"/>
</dbReference>
<dbReference type="CDD" id="cd04301">
    <property type="entry name" value="NAT_SF"/>
    <property type="match status" value="1"/>
</dbReference>
<name>A0ABY7HS47_9GAMM</name>
<sequence length="207" mass="23563">MTSQPQYSDYTVKWVTLPWEREQAYALRQRVFCQEQALFTGDDLDAIDDHAQLLVVVGSYGGWHEQVVGTVRIHQDQPGEWCGSRLAVDPAFRRQGQLGATLIRLAVSSACALGCQRFYAHVQQQNEGLFQRLHWHTLEREILRNRAHVFMRAELEHYPPCFDPQSGFVVRGRLLRSVGELAPAWLDALDYHGVPSSRPPEVAHACV</sequence>
<dbReference type="RefSeq" id="WP_269128150.1">
    <property type="nucleotide sequence ID" value="NZ_CP114058.1"/>
</dbReference>
<dbReference type="GO" id="GO:0016746">
    <property type="term" value="F:acyltransferase activity"/>
    <property type="evidence" value="ECO:0007669"/>
    <property type="project" value="UniProtKB-KW"/>
</dbReference>
<dbReference type="Pfam" id="PF00583">
    <property type="entry name" value="Acetyltransf_1"/>
    <property type="match status" value="1"/>
</dbReference>
<dbReference type="InterPro" id="IPR024035">
    <property type="entry name" value="MSMEG_0567_GNAT"/>
</dbReference>
<organism evidence="2 3">
    <name type="scientific">Rouxiella chamberiensis</name>
    <dbReference type="NCBI Taxonomy" id="1513468"/>
    <lineage>
        <taxon>Bacteria</taxon>
        <taxon>Pseudomonadati</taxon>
        <taxon>Pseudomonadota</taxon>
        <taxon>Gammaproteobacteria</taxon>
        <taxon>Enterobacterales</taxon>
        <taxon>Yersiniaceae</taxon>
        <taxon>Rouxiella</taxon>
    </lineage>
</organism>
<evidence type="ECO:0000259" key="1">
    <source>
        <dbReference type="PROSITE" id="PS51186"/>
    </source>
</evidence>
<keyword evidence="2" id="KW-0012">Acyltransferase</keyword>
<keyword evidence="3" id="KW-1185">Reference proteome</keyword>
<evidence type="ECO:0000313" key="3">
    <source>
        <dbReference type="Proteomes" id="UP001164712"/>
    </source>
</evidence>
<dbReference type="Proteomes" id="UP001164712">
    <property type="component" value="Chromosome"/>
</dbReference>
<keyword evidence="2" id="KW-0808">Transferase</keyword>
<gene>
    <name evidence="2" type="ORF">O1V66_04675</name>
</gene>
<dbReference type="InterPro" id="IPR000182">
    <property type="entry name" value="GNAT_dom"/>
</dbReference>
<dbReference type="PROSITE" id="PS51186">
    <property type="entry name" value="GNAT"/>
    <property type="match status" value="1"/>
</dbReference>
<dbReference type="InterPro" id="IPR016181">
    <property type="entry name" value="Acyl_CoA_acyltransferase"/>
</dbReference>
<dbReference type="SUPFAM" id="SSF55729">
    <property type="entry name" value="Acyl-CoA N-acyltransferases (Nat)"/>
    <property type="match status" value="1"/>
</dbReference>
<dbReference type="Gene3D" id="3.40.630.30">
    <property type="match status" value="1"/>
</dbReference>
<feature type="domain" description="N-acetyltransferase" evidence="1">
    <location>
        <begin position="12"/>
        <end position="156"/>
    </location>
</feature>
<proteinExistence type="predicted"/>
<dbReference type="EC" id="2.3.1.-" evidence="2"/>
<protein>
    <submittedName>
        <fullName evidence="2">GNAT family N-acetyltransferase</fullName>
        <ecNumber evidence="2">2.3.1.-</ecNumber>
    </submittedName>
</protein>
<dbReference type="NCBIfam" id="TIGR04045">
    <property type="entry name" value="MSMEG_0567_GNAT"/>
    <property type="match status" value="1"/>
</dbReference>
<evidence type="ECO:0000313" key="2">
    <source>
        <dbReference type="EMBL" id="WAT01990.1"/>
    </source>
</evidence>